<reference evidence="1" key="1">
    <citation type="submission" date="2020-03" db="EMBL/GenBank/DDBJ databases">
        <title>The deep terrestrial virosphere.</title>
        <authorList>
            <person name="Holmfeldt K."/>
            <person name="Nilsson E."/>
            <person name="Simone D."/>
            <person name="Lopez-Fernandez M."/>
            <person name="Wu X."/>
            <person name="de Brujin I."/>
            <person name="Lundin D."/>
            <person name="Andersson A."/>
            <person name="Bertilsson S."/>
            <person name="Dopson M."/>
        </authorList>
    </citation>
    <scope>NUCLEOTIDE SEQUENCE</scope>
    <source>
        <strain evidence="1">MM415B07419</strain>
    </source>
</reference>
<name>A0A6M3LVU3_9ZZZZ</name>
<dbReference type="EMBL" id="MT143432">
    <property type="protein sequence ID" value="QJA96775.1"/>
    <property type="molecule type" value="Genomic_DNA"/>
</dbReference>
<evidence type="ECO:0000313" key="1">
    <source>
        <dbReference type="EMBL" id="QJA96775.1"/>
    </source>
</evidence>
<accession>A0A6M3LVU3</accession>
<proteinExistence type="predicted"/>
<protein>
    <submittedName>
        <fullName evidence="1">Uncharacterized protein</fullName>
    </submittedName>
</protein>
<organism evidence="1">
    <name type="scientific">viral metagenome</name>
    <dbReference type="NCBI Taxonomy" id="1070528"/>
    <lineage>
        <taxon>unclassified sequences</taxon>
        <taxon>metagenomes</taxon>
        <taxon>organismal metagenomes</taxon>
    </lineage>
</organism>
<sequence length="85" mass="9955">MKKNISTKWSRLALSVLGDKDGRHCHWCKYMQSEEGEVTCTNKNSPFCDGDRIRTWDGLGCASACKVFELDDWYTNDNNYDEYFR</sequence>
<dbReference type="AlphaFoldDB" id="A0A6M3LVU3"/>
<gene>
    <name evidence="1" type="ORF">MM415B07419_0006</name>
</gene>